<dbReference type="Proteomes" id="UP000289555">
    <property type="component" value="Chromosome"/>
</dbReference>
<protein>
    <submittedName>
        <fullName evidence="1">Uncharacterized protein</fullName>
    </submittedName>
</protein>
<sequence length="60" mass="7164">MMKVIQANTLSQLLNQTDGLQHWLVLEENGKTLSALYRQLQNVDFDWLFLQTRYKDFFEA</sequence>
<dbReference type="EMBL" id="AP019416">
    <property type="protein sequence ID" value="BBI52461.1"/>
    <property type="molecule type" value="Genomic_DNA"/>
</dbReference>
<organism evidence="1 2">
    <name type="scientific">Vreelandella olivaria</name>
    <dbReference type="NCBI Taxonomy" id="390919"/>
    <lineage>
        <taxon>Bacteria</taxon>
        <taxon>Pseudomonadati</taxon>
        <taxon>Pseudomonadota</taxon>
        <taxon>Gammaproteobacteria</taxon>
        <taxon>Oceanospirillales</taxon>
        <taxon>Halomonadaceae</taxon>
        <taxon>Vreelandella</taxon>
    </lineage>
</organism>
<proteinExistence type="predicted"/>
<accession>A0ABM7GP79</accession>
<keyword evidence="2" id="KW-1185">Reference proteome</keyword>
<evidence type="ECO:0000313" key="2">
    <source>
        <dbReference type="Proteomes" id="UP000289555"/>
    </source>
</evidence>
<reference evidence="2" key="1">
    <citation type="journal article" date="2019" name="Microbiol. Resour. Announc.">
        <title>Complete Genome Sequence of Halomonas olivaria, a Moderately Halophilic Bacterium Isolated from Olive Processing Effluents, Obtained by Nanopore Sequencing.</title>
        <authorList>
            <person name="Nagata S."/>
            <person name="Ii K.M."/>
            <person name="Tsukimi T."/>
            <person name="Miura M.C."/>
            <person name="Galipon J."/>
            <person name="Arakawa K."/>
        </authorList>
    </citation>
    <scope>NUCLEOTIDE SEQUENCE [LARGE SCALE GENOMIC DNA]</scope>
    <source>
        <strain evidence="2">TYRC17</strain>
    </source>
</reference>
<name>A0ABM7GP79_9GAMM</name>
<gene>
    <name evidence="1" type="ORF">HORIV_48820</name>
</gene>
<evidence type="ECO:0000313" key="1">
    <source>
        <dbReference type="EMBL" id="BBI52461.1"/>
    </source>
</evidence>